<feature type="compositionally biased region" description="Polar residues" evidence="13">
    <location>
        <begin position="971"/>
        <end position="982"/>
    </location>
</feature>
<feature type="compositionally biased region" description="Low complexity" evidence="13">
    <location>
        <begin position="893"/>
        <end position="905"/>
    </location>
</feature>
<keyword evidence="11" id="KW-0539">Nucleus</keyword>
<evidence type="ECO:0000256" key="7">
    <source>
        <dbReference type="ARBA" id="ARBA00022833"/>
    </source>
</evidence>
<feature type="compositionally biased region" description="Basic and acidic residues" evidence="13">
    <location>
        <begin position="1100"/>
        <end position="1111"/>
    </location>
</feature>
<keyword evidence="10" id="KW-0804">Transcription</keyword>
<feature type="region of interest" description="Disordered" evidence="13">
    <location>
        <begin position="233"/>
        <end position="291"/>
    </location>
</feature>
<feature type="compositionally biased region" description="Low complexity" evidence="13">
    <location>
        <begin position="74"/>
        <end position="85"/>
    </location>
</feature>
<feature type="compositionally biased region" description="Basic and acidic residues" evidence="13">
    <location>
        <begin position="751"/>
        <end position="779"/>
    </location>
</feature>
<dbReference type="PROSITE" id="PS00028">
    <property type="entry name" value="ZINC_FINGER_C2H2_1"/>
    <property type="match status" value="3"/>
</dbReference>
<evidence type="ECO:0000256" key="4">
    <source>
        <dbReference type="ARBA" id="ARBA00022723"/>
    </source>
</evidence>
<evidence type="ECO:0000256" key="6">
    <source>
        <dbReference type="ARBA" id="ARBA00022771"/>
    </source>
</evidence>
<dbReference type="Gene3D" id="3.30.160.60">
    <property type="entry name" value="Classic Zinc Finger"/>
    <property type="match status" value="1"/>
</dbReference>
<feature type="domain" description="C2H2-type" evidence="14">
    <location>
        <begin position="468"/>
        <end position="492"/>
    </location>
</feature>
<dbReference type="SMART" id="SM00355">
    <property type="entry name" value="ZnF_C2H2"/>
    <property type="match status" value="4"/>
</dbReference>
<evidence type="ECO:0000256" key="5">
    <source>
        <dbReference type="ARBA" id="ARBA00022737"/>
    </source>
</evidence>
<dbReference type="PANTHER" id="PTHR12487">
    <property type="entry name" value="TEASHIRT-RELATED"/>
    <property type="match status" value="1"/>
</dbReference>
<feature type="compositionally biased region" description="Acidic residues" evidence="13">
    <location>
        <begin position="741"/>
        <end position="750"/>
    </location>
</feature>
<feature type="region of interest" description="Disordered" evidence="13">
    <location>
        <begin position="890"/>
        <end position="910"/>
    </location>
</feature>
<feature type="region of interest" description="Disordered" evidence="13">
    <location>
        <begin position="356"/>
        <end position="406"/>
    </location>
</feature>
<keyword evidence="3" id="KW-0678">Repressor</keyword>
<comment type="caution">
    <text evidence="15">The sequence shown here is derived from an EMBL/GenBank/DDBJ whole genome shotgun (WGS) entry which is preliminary data.</text>
</comment>
<name>A0ABQ9EI70_TEGGR</name>
<evidence type="ECO:0000256" key="10">
    <source>
        <dbReference type="ARBA" id="ARBA00023163"/>
    </source>
</evidence>
<evidence type="ECO:0000313" key="15">
    <source>
        <dbReference type="EMBL" id="KAJ8303632.1"/>
    </source>
</evidence>
<keyword evidence="5" id="KW-0677">Repeat</keyword>
<feature type="region of interest" description="Disordered" evidence="13">
    <location>
        <begin position="603"/>
        <end position="625"/>
    </location>
</feature>
<feature type="region of interest" description="Disordered" evidence="13">
    <location>
        <begin position="970"/>
        <end position="1003"/>
    </location>
</feature>
<keyword evidence="7" id="KW-0862">Zinc</keyword>
<gene>
    <name evidence="15" type="ORF">KUTeg_020028</name>
</gene>
<dbReference type="Proteomes" id="UP001217089">
    <property type="component" value="Unassembled WGS sequence"/>
</dbReference>
<dbReference type="PANTHER" id="PTHR12487:SF7">
    <property type="entry name" value="PROTEIN TEASHIRT-RELATED"/>
    <property type="match status" value="1"/>
</dbReference>
<feature type="compositionally biased region" description="Basic and acidic residues" evidence="13">
    <location>
        <begin position="695"/>
        <end position="740"/>
    </location>
</feature>
<feature type="compositionally biased region" description="Acidic residues" evidence="13">
    <location>
        <begin position="669"/>
        <end position="678"/>
    </location>
</feature>
<feature type="compositionally biased region" description="Basic and acidic residues" evidence="13">
    <location>
        <begin position="118"/>
        <end position="143"/>
    </location>
</feature>
<feature type="region of interest" description="Disordered" evidence="13">
    <location>
        <begin position="1"/>
        <end position="161"/>
    </location>
</feature>
<feature type="compositionally biased region" description="Basic and acidic residues" evidence="13">
    <location>
        <begin position="265"/>
        <end position="274"/>
    </location>
</feature>
<evidence type="ECO:0000256" key="9">
    <source>
        <dbReference type="ARBA" id="ARBA00023125"/>
    </source>
</evidence>
<keyword evidence="9" id="KW-0238">DNA-binding</keyword>
<evidence type="ECO:0000256" key="2">
    <source>
        <dbReference type="ARBA" id="ARBA00022473"/>
    </source>
</evidence>
<feature type="compositionally biased region" description="Basic and acidic residues" evidence="13">
    <location>
        <begin position="787"/>
        <end position="844"/>
    </location>
</feature>
<evidence type="ECO:0000256" key="8">
    <source>
        <dbReference type="ARBA" id="ARBA00023015"/>
    </source>
</evidence>
<reference evidence="15 16" key="1">
    <citation type="submission" date="2022-12" db="EMBL/GenBank/DDBJ databases">
        <title>Chromosome-level genome of Tegillarca granosa.</title>
        <authorList>
            <person name="Kim J."/>
        </authorList>
    </citation>
    <scope>NUCLEOTIDE SEQUENCE [LARGE SCALE GENOMIC DNA]</scope>
    <source>
        <strain evidence="15">Teg-2019</strain>
        <tissue evidence="15">Adductor muscle</tissue>
    </source>
</reference>
<accession>A0ABQ9EI70</accession>
<evidence type="ECO:0000256" key="13">
    <source>
        <dbReference type="SAM" id="MobiDB-lite"/>
    </source>
</evidence>
<sequence length="1191" mass="134277">MPRRKQEQPKRFKYASKGRASGGAASSDGEEEDLNGEDIIEKEKDGDNDTNSDCTDNVCESTKLNGEGMSAEKTQQNNSTTNNDNADVDHEQLMKSNKEAKSPVLIMPTKMEILKSPPRLEIDEKRDSEIQDSKSKVKDEIKVNKAKKHSRPETPPLQRLMKQDPLPLFMSKHSHHSPAKKIMKEGYFQAVPFSMPSPSSIKHAPTHPKQTLSYKSKMYSNKLQHKLFDRVPLHHKSSPSSSSSSSHHNSDQPLDLSKKSSSKGDNSHKKDTKSNKHFNNGYMSRNLSSSSLSSLESLQQRFGGDLHMRYMRKPISGLMPVIPDVLPRSFVTNSQISKTINSLPKLSPKLNKTLESEKLERTGVSPKSNDNSSQGQDLMTDLNSNLKSKSNESIQDGSISKGGDDKYTNHRCTCKESFNNLFDLSVHLTNTGHLPAGYKQSNLMDYPKLVRGQDMWLNQESEQTKRILRCMQCGESFRSLPMLTVHMMQTQHYTKIVSSEHGRRSHKCSAYCDREMDRECIFKCKVCNSAFTDMEGLANHMILSGHHKKNVLRSNNYLEFGLKSRRKRYLSEESLDMGCNPTVAALLEYKRKCLSQSFTLPSNGHSRLADSPNSDPPDDSTISCENCGERIETNSFVEHVRMCLRQRGEKSSGVRHTDDTGSEKSELMESQDYDEDEENLKMFEKPSESEDDEMDSKSNDQPDIIANKDVKNKLSVNEKEKLQGKGDNEKKDADSSSEEKVESDDFEVEMESTKEESKKDLTKSEIEKVSTKSELEKDSTMSALEKNSTRNELEKDLTKSKLEKELTKSGLKREKIKEENKDNYGDEESKLNEQTYGEKSDHVQSLDIIDPSVGSEGSDGDSALQAMQSFIQKSFSMKFNYKRGNVVLNANDNNKSVNKSSNLNSEESKKVKTNPLYLFEKYKHFQPLQPNNGNIKMAEELSNTSEGSENPENSLKNDLQKLEKLCKNVEKSASPNKETVNSKSDKNSTERSGSVESDHSEHLASKYLNVDEEENTDSSGKEASNSALDSLSSFVYGQSLTSEHPLDSLQKLITKTDIPSLIATRGNYRILPRTESPADSSVPLNLSIKKEKDDDENEESDLKDYFSDHDGSGSSSDSDGNMEYRCTACSRHFASKGSYRYHLSRCHLSSVKRYGLKEAFNMSPYIYLPLDHTAKFSKYYEMAQELANKGK</sequence>
<feature type="domain" description="C2H2-type" evidence="14">
    <location>
        <begin position="1124"/>
        <end position="1152"/>
    </location>
</feature>
<feature type="compositionally biased region" description="Polar residues" evidence="13">
    <location>
        <begin position="51"/>
        <end position="64"/>
    </location>
</feature>
<evidence type="ECO:0000256" key="11">
    <source>
        <dbReference type="ARBA" id="ARBA00023242"/>
    </source>
</evidence>
<evidence type="ECO:0000259" key="14">
    <source>
        <dbReference type="PROSITE" id="PS50157"/>
    </source>
</evidence>
<keyword evidence="16" id="KW-1185">Reference proteome</keyword>
<organism evidence="15 16">
    <name type="scientific">Tegillarca granosa</name>
    <name type="common">Malaysian cockle</name>
    <name type="synonym">Anadara granosa</name>
    <dbReference type="NCBI Taxonomy" id="220873"/>
    <lineage>
        <taxon>Eukaryota</taxon>
        <taxon>Metazoa</taxon>
        <taxon>Spiralia</taxon>
        <taxon>Lophotrochozoa</taxon>
        <taxon>Mollusca</taxon>
        <taxon>Bivalvia</taxon>
        <taxon>Autobranchia</taxon>
        <taxon>Pteriomorphia</taxon>
        <taxon>Arcoida</taxon>
        <taxon>Arcoidea</taxon>
        <taxon>Arcidae</taxon>
        <taxon>Tegillarca</taxon>
    </lineage>
</organism>
<feature type="compositionally biased region" description="Low complexity" evidence="13">
    <location>
        <begin position="238"/>
        <end position="247"/>
    </location>
</feature>
<feature type="compositionally biased region" description="Polar residues" evidence="13">
    <location>
        <begin position="365"/>
        <end position="377"/>
    </location>
</feature>
<feature type="compositionally biased region" description="Polar residues" evidence="13">
    <location>
        <begin position="277"/>
        <end position="286"/>
    </location>
</feature>
<proteinExistence type="inferred from homology"/>
<feature type="compositionally biased region" description="Basic and acidic residues" evidence="13">
    <location>
        <begin position="87"/>
        <end position="101"/>
    </location>
</feature>
<keyword evidence="6 12" id="KW-0863">Zinc-finger</keyword>
<protein>
    <recommendedName>
        <fullName evidence="14">C2H2-type domain-containing protein</fullName>
    </recommendedName>
</protein>
<feature type="compositionally biased region" description="Acidic residues" evidence="13">
    <location>
        <begin position="28"/>
        <end position="38"/>
    </location>
</feature>
<feature type="compositionally biased region" description="Basic and acidic residues" evidence="13">
    <location>
        <begin position="679"/>
        <end position="688"/>
    </location>
</feature>
<dbReference type="InterPro" id="IPR013087">
    <property type="entry name" value="Znf_C2H2_type"/>
</dbReference>
<evidence type="ECO:0000256" key="1">
    <source>
        <dbReference type="ARBA" id="ARBA00007158"/>
    </source>
</evidence>
<evidence type="ECO:0000256" key="12">
    <source>
        <dbReference type="PROSITE-ProRule" id="PRU00042"/>
    </source>
</evidence>
<keyword evidence="8" id="KW-0805">Transcription regulation</keyword>
<feature type="region of interest" description="Disordered" evidence="13">
    <location>
        <begin position="647"/>
        <end position="862"/>
    </location>
</feature>
<feature type="compositionally biased region" description="Basic and acidic residues" evidence="13">
    <location>
        <begin position="1"/>
        <end position="10"/>
    </location>
</feature>
<comment type="similarity">
    <text evidence="1">Belongs to the teashirt C2H2-type zinc-finger protein family.</text>
</comment>
<dbReference type="PROSITE" id="PS50157">
    <property type="entry name" value="ZINC_FINGER_C2H2_2"/>
    <property type="match status" value="3"/>
</dbReference>
<evidence type="ECO:0000313" key="16">
    <source>
        <dbReference type="Proteomes" id="UP001217089"/>
    </source>
</evidence>
<feature type="compositionally biased region" description="Basic and acidic residues" evidence="13">
    <location>
        <begin position="647"/>
        <end position="667"/>
    </location>
</feature>
<keyword evidence="2" id="KW-0217">Developmental protein</keyword>
<feature type="region of interest" description="Disordered" evidence="13">
    <location>
        <begin position="1072"/>
        <end position="1120"/>
    </location>
</feature>
<dbReference type="EMBL" id="JARBDR010000917">
    <property type="protein sequence ID" value="KAJ8303632.1"/>
    <property type="molecule type" value="Genomic_DNA"/>
</dbReference>
<evidence type="ECO:0000256" key="3">
    <source>
        <dbReference type="ARBA" id="ARBA00022491"/>
    </source>
</evidence>
<feature type="domain" description="C2H2-type" evidence="14">
    <location>
        <begin position="522"/>
        <end position="551"/>
    </location>
</feature>
<dbReference type="InterPro" id="IPR027008">
    <property type="entry name" value="Teashirt_fam"/>
</dbReference>
<keyword evidence="4" id="KW-0479">Metal-binding</keyword>